<evidence type="ECO:0000313" key="3">
    <source>
        <dbReference type="EMBL" id="OHT25730.1"/>
    </source>
</evidence>
<dbReference type="Proteomes" id="UP000179588">
    <property type="component" value="Unassembled WGS sequence"/>
</dbReference>
<dbReference type="GO" id="GO:0007155">
    <property type="term" value="P:cell adhesion"/>
    <property type="evidence" value="ECO:0007669"/>
    <property type="project" value="InterPro"/>
</dbReference>
<dbReference type="EMBL" id="LVIE01000002">
    <property type="protein sequence ID" value="OHT25730.1"/>
    <property type="molecule type" value="Genomic_DNA"/>
</dbReference>
<protein>
    <recommendedName>
        <fullName evidence="2">Fimbrial adhesin MrpH C-terminal domain-containing protein</fullName>
    </recommendedName>
</protein>
<dbReference type="InterPro" id="IPR036937">
    <property type="entry name" value="Adhesion_dom_fimbrial_sf"/>
</dbReference>
<evidence type="ECO:0000259" key="2">
    <source>
        <dbReference type="Pfam" id="PF24223"/>
    </source>
</evidence>
<comment type="caution">
    <text evidence="3">The sequence shown here is derived from an EMBL/GenBank/DDBJ whole genome shotgun (WGS) entry which is preliminary data.</text>
</comment>
<dbReference type="InterPro" id="IPR057010">
    <property type="entry name" value="MrpH_C"/>
</dbReference>
<feature type="signal peptide" evidence="1">
    <location>
        <begin position="1"/>
        <end position="19"/>
    </location>
</feature>
<sequence length="312" mass="33707">MLKKILGILVLMLSSSVMAEDPPLQVRLTNVVISNTYETEGRDRNVIWVEYNTVVDDPVHAESFLPPCASTVCYYGILWAYQTDSGLTWVYQFVDSIGPDGEPLGLNANNNAIRYGPNDRWTYAEANKRLLEQLGSPSGVVRQLLVPPYKERTKRARICLGVITRGWANSTNPAAYDSIIDVGGCSDQNLPLPPVTCETQGSSTLNIQHGTLTSNQLNDANTPKSASSSFGLSCSDNILVKLSLSPTSIQLTDGLVSNITLKQDGKTVGPNDNIPVLKGNISQLEVTSTLSATGKITPNAYSGSAILILNLY</sequence>
<keyword evidence="1" id="KW-0732">Signal</keyword>
<feature type="chain" id="PRO_5010298401" description="Fimbrial adhesin MrpH C-terminal domain-containing protein" evidence="1">
    <location>
        <begin position="20"/>
        <end position="312"/>
    </location>
</feature>
<feature type="domain" description="Fimbrial adhesin MrpH C-terminal" evidence="2">
    <location>
        <begin position="198"/>
        <end position="310"/>
    </location>
</feature>
<evidence type="ECO:0000256" key="1">
    <source>
        <dbReference type="SAM" id="SignalP"/>
    </source>
</evidence>
<dbReference type="GO" id="GO:0009289">
    <property type="term" value="C:pilus"/>
    <property type="evidence" value="ECO:0007669"/>
    <property type="project" value="InterPro"/>
</dbReference>
<dbReference type="Pfam" id="PF24223">
    <property type="entry name" value="MrpH_C"/>
    <property type="match status" value="1"/>
</dbReference>
<keyword evidence="4" id="KW-1185">Reference proteome</keyword>
<evidence type="ECO:0000313" key="4">
    <source>
        <dbReference type="Proteomes" id="UP000179588"/>
    </source>
</evidence>
<proteinExistence type="predicted"/>
<accession>A0A1S1HZD6</accession>
<reference evidence="3 4" key="1">
    <citation type="submission" date="2016-03" db="EMBL/GenBank/DDBJ databases">
        <title>Genome sequence of Providencia stuartii strain, isolated from the salivary glands of larval Lucilia sericata.</title>
        <authorList>
            <person name="Yuan Y."/>
            <person name="Zhang Y."/>
            <person name="Fu S."/>
            <person name="Crippen T.L."/>
            <person name="Visi D."/>
            <person name="Benbow M.E."/>
            <person name="Allen M."/>
            <person name="Tomberlin J.K."/>
            <person name="Sze S.-H."/>
            <person name="Tarone A.M."/>
        </authorList>
    </citation>
    <scope>NUCLEOTIDE SEQUENCE [LARGE SCALE GENOMIC DNA]</scope>
    <source>
        <strain evidence="3 4">Crippen</strain>
    </source>
</reference>
<dbReference type="Gene3D" id="2.60.40.1090">
    <property type="entry name" value="Fimbrial-type adhesion domain"/>
    <property type="match status" value="1"/>
</dbReference>
<dbReference type="AlphaFoldDB" id="A0A1S1HZD6"/>
<gene>
    <name evidence="3" type="ORF">A3Q29_12050</name>
</gene>
<name>A0A1S1HZD6_PROST</name>
<organism evidence="3 4">
    <name type="scientific">Providencia stuartii</name>
    <dbReference type="NCBI Taxonomy" id="588"/>
    <lineage>
        <taxon>Bacteria</taxon>
        <taxon>Pseudomonadati</taxon>
        <taxon>Pseudomonadota</taxon>
        <taxon>Gammaproteobacteria</taxon>
        <taxon>Enterobacterales</taxon>
        <taxon>Morganellaceae</taxon>
        <taxon>Providencia</taxon>
    </lineage>
</organism>